<evidence type="ECO:0000313" key="2">
    <source>
        <dbReference type="EMBL" id="KKZ72294.1"/>
    </source>
</evidence>
<evidence type="ECO:0000256" key="1">
    <source>
        <dbReference type="SAM" id="Phobius"/>
    </source>
</evidence>
<name>A0A2P2GLA5_STREW</name>
<reference evidence="2 3" key="1">
    <citation type="submission" date="2015-05" db="EMBL/GenBank/DDBJ databases">
        <title>Draft Genome assembly of Streptomyces showdoensis.</title>
        <authorList>
            <person name="Thapa K.K."/>
            <person name="Metsa-Ketela M."/>
        </authorList>
    </citation>
    <scope>NUCLEOTIDE SEQUENCE [LARGE SCALE GENOMIC DNA]</scope>
    <source>
        <strain evidence="2 3">ATCC 15227</strain>
    </source>
</reference>
<keyword evidence="3" id="KW-1185">Reference proteome</keyword>
<evidence type="ECO:0000313" key="3">
    <source>
        <dbReference type="Proteomes" id="UP000265325"/>
    </source>
</evidence>
<accession>A0A2P2GLA5</accession>
<keyword evidence="1" id="KW-0812">Transmembrane</keyword>
<keyword evidence="1" id="KW-1133">Transmembrane helix</keyword>
<keyword evidence="1" id="KW-0472">Membrane</keyword>
<dbReference type="RefSeq" id="WP_046909056.1">
    <property type="nucleotide sequence ID" value="NZ_BAAAXG010000026.1"/>
</dbReference>
<feature type="transmembrane region" description="Helical" evidence="1">
    <location>
        <begin position="30"/>
        <end position="50"/>
    </location>
</feature>
<dbReference type="AlphaFoldDB" id="A0A2P2GLA5"/>
<dbReference type="EMBL" id="LAQS01000028">
    <property type="protein sequence ID" value="KKZ72294.1"/>
    <property type="molecule type" value="Genomic_DNA"/>
</dbReference>
<feature type="transmembrane region" description="Helical" evidence="1">
    <location>
        <begin position="62"/>
        <end position="87"/>
    </location>
</feature>
<dbReference type="Proteomes" id="UP000265325">
    <property type="component" value="Unassembled WGS sequence"/>
</dbReference>
<proteinExistence type="predicted"/>
<protein>
    <submittedName>
        <fullName evidence="2">Uncharacterized protein</fullName>
    </submittedName>
</protein>
<gene>
    <name evidence="2" type="ORF">VO63_19130</name>
</gene>
<sequence length="101" mass="10245">MKTNLLTAIDTAVSNSMTTAAPTAVPGQGGSVPVSVLLVLGLGGVAWWMFKHGDKNKKLHLLPGFVCLGLGLSLSGTQLGTMVGMLFGNVATMVASFAGNV</sequence>
<comment type="caution">
    <text evidence="2">The sequence shown here is derived from an EMBL/GenBank/DDBJ whole genome shotgun (WGS) entry which is preliminary data.</text>
</comment>
<organism evidence="2 3">
    <name type="scientific">Streptomyces showdoensis</name>
    <dbReference type="NCBI Taxonomy" id="68268"/>
    <lineage>
        <taxon>Bacteria</taxon>
        <taxon>Bacillati</taxon>
        <taxon>Actinomycetota</taxon>
        <taxon>Actinomycetes</taxon>
        <taxon>Kitasatosporales</taxon>
        <taxon>Streptomycetaceae</taxon>
        <taxon>Streptomyces</taxon>
    </lineage>
</organism>